<reference evidence="1 2" key="1">
    <citation type="submission" date="2017-01" db="EMBL/GenBank/DDBJ databases">
        <authorList>
            <person name="Mah S.A."/>
            <person name="Swanson W.J."/>
            <person name="Moy G.W."/>
            <person name="Vacquier V.D."/>
        </authorList>
    </citation>
    <scope>NUCLEOTIDE SEQUENCE [LARGE SCALE GENOMIC DNA]</scope>
    <source>
        <strain evidence="1 2">CPCC 203464</strain>
    </source>
</reference>
<dbReference type="Proteomes" id="UP000186218">
    <property type="component" value="Unassembled WGS sequence"/>
</dbReference>
<evidence type="ECO:0000313" key="1">
    <source>
        <dbReference type="EMBL" id="SIR98620.1"/>
    </source>
</evidence>
<protein>
    <submittedName>
        <fullName evidence="1">Uncharacterized protein</fullName>
    </submittedName>
</protein>
<evidence type="ECO:0000313" key="2">
    <source>
        <dbReference type="Proteomes" id="UP000186218"/>
    </source>
</evidence>
<organism evidence="1 2">
    <name type="scientific">Williamsia sterculiae</name>
    <dbReference type="NCBI Taxonomy" id="1344003"/>
    <lineage>
        <taxon>Bacteria</taxon>
        <taxon>Bacillati</taxon>
        <taxon>Actinomycetota</taxon>
        <taxon>Actinomycetes</taxon>
        <taxon>Mycobacteriales</taxon>
        <taxon>Nocardiaceae</taxon>
        <taxon>Williamsia</taxon>
    </lineage>
</organism>
<proteinExistence type="predicted"/>
<gene>
    <name evidence="1" type="ORF">SAMN05445060_1981</name>
</gene>
<accession>A0A1N7FEB1</accession>
<sequence>MQRDAVEEYLATLPDREWLDLVERTRPPLVPADLVYVKDVGGQR</sequence>
<name>A0A1N7FEB1_9NOCA</name>
<dbReference type="AlphaFoldDB" id="A0A1N7FEB1"/>
<dbReference type="EMBL" id="FTNT01000005">
    <property type="protein sequence ID" value="SIR98620.1"/>
    <property type="molecule type" value="Genomic_DNA"/>
</dbReference>
<keyword evidence="2" id="KW-1185">Reference proteome</keyword>